<name>A0A2T0M8M2_9FLAO</name>
<sequence>MKTIPTTLFLLCFCLSQINAQITLKLSGTENVKTFGFKEDLKIPIKIDLVGNYLPSKEDNIKVKVLTNMEILNEFLVKQEYDLDRSSVLDTLVFKDEKYPLVKLKGIVDTLIKSERLIKVAIRKTSRDKFEVEGKEVKIELADDEMIVKIENKEKTKDYDYNFFIGANFDLQNQLSTESYYAEIDVFLKELIPLKRKNNFLGVRAGLYKNNSVGRLLENSFSRDVFQVLDSLTVGDTLTLQQRNVRQTPRVSSSNLGFYGELLFNMYKNEKKNFQAFLAFHAELIERTITTEFEEGNFLDLGQFQITQDSLRLDRALQARILSNGPRTEKFYSSFFGLGTPLLYSSKSIEIFINPVFGFGDTGDRFSRDGTFKSFFLAQFHLLEQKHGIKLSGEIRKYFNANQNPFVVINLSKRFNITSLLDSNKSEDKND</sequence>
<dbReference type="EMBL" id="PVYX01000002">
    <property type="protein sequence ID" value="PRX53825.1"/>
    <property type="molecule type" value="Genomic_DNA"/>
</dbReference>
<organism evidence="2 3">
    <name type="scientific">Flagellimonas meridianipacifica</name>
    <dbReference type="NCBI Taxonomy" id="1080225"/>
    <lineage>
        <taxon>Bacteria</taxon>
        <taxon>Pseudomonadati</taxon>
        <taxon>Bacteroidota</taxon>
        <taxon>Flavobacteriia</taxon>
        <taxon>Flavobacteriales</taxon>
        <taxon>Flavobacteriaceae</taxon>
        <taxon>Flagellimonas</taxon>
    </lineage>
</organism>
<keyword evidence="1" id="KW-0732">Signal</keyword>
<evidence type="ECO:0000313" key="2">
    <source>
        <dbReference type="EMBL" id="PRX53825.1"/>
    </source>
</evidence>
<dbReference type="AlphaFoldDB" id="A0A2T0M8M2"/>
<gene>
    <name evidence="2" type="ORF">CLV81_2213</name>
</gene>
<feature type="chain" id="PRO_5015535110" description="Surface antigen-like variable number repeat protein" evidence="1">
    <location>
        <begin position="21"/>
        <end position="431"/>
    </location>
</feature>
<dbReference type="RefSeq" id="WP_106145160.1">
    <property type="nucleotide sequence ID" value="NZ_PVYX01000002.1"/>
</dbReference>
<evidence type="ECO:0000256" key="1">
    <source>
        <dbReference type="SAM" id="SignalP"/>
    </source>
</evidence>
<dbReference type="Proteomes" id="UP000237640">
    <property type="component" value="Unassembled WGS sequence"/>
</dbReference>
<accession>A0A2T0M8M2</accession>
<protein>
    <recommendedName>
        <fullName evidence="4">Surface antigen-like variable number repeat protein</fullName>
    </recommendedName>
</protein>
<proteinExistence type="predicted"/>
<evidence type="ECO:0000313" key="3">
    <source>
        <dbReference type="Proteomes" id="UP000237640"/>
    </source>
</evidence>
<keyword evidence="3" id="KW-1185">Reference proteome</keyword>
<comment type="caution">
    <text evidence="2">The sequence shown here is derived from an EMBL/GenBank/DDBJ whole genome shotgun (WGS) entry which is preliminary data.</text>
</comment>
<dbReference type="OrthoDB" id="1405718at2"/>
<feature type="signal peptide" evidence="1">
    <location>
        <begin position="1"/>
        <end position="20"/>
    </location>
</feature>
<reference evidence="2 3" key="1">
    <citation type="submission" date="2018-03" db="EMBL/GenBank/DDBJ databases">
        <title>Genomic Encyclopedia of Archaeal and Bacterial Type Strains, Phase II (KMG-II): from individual species to whole genera.</title>
        <authorList>
            <person name="Goeker M."/>
        </authorList>
    </citation>
    <scope>NUCLEOTIDE SEQUENCE [LARGE SCALE GENOMIC DNA]</scope>
    <source>
        <strain evidence="2 3">DSM 25027</strain>
    </source>
</reference>
<evidence type="ECO:0008006" key="4">
    <source>
        <dbReference type="Google" id="ProtNLM"/>
    </source>
</evidence>